<name>A0ABW5L279_9SPHI</name>
<gene>
    <name evidence="1" type="ORF">ACFSQW_10385</name>
</gene>
<dbReference type="SUPFAM" id="SSF82153">
    <property type="entry name" value="FAS1 domain"/>
    <property type="match status" value="1"/>
</dbReference>
<accession>A0ABW5L279</accession>
<dbReference type="PROSITE" id="PS51257">
    <property type="entry name" value="PROKAR_LIPOPROTEIN"/>
    <property type="match status" value="1"/>
</dbReference>
<dbReference type="EMBL" id="JBHULD010000014">
    <property type="protein sequence ID" value="MFD2554799.1"/>
    <property type="molecule type" value="Genomic_DNA"/>
</dbReference>
<reference evidence="2" key="1">
    <citation type="journal article" date="2019" name="Int. J. Syst. Evol. Microbiol.">
        <title>The Global Catalogue of Microorganisms (GCM) 10K type strain sequencing project: providing services to taxonomists for standard genome sequencing and annotation.</title>
        <authorList>
            <consortium name="The Broad Institute Genomics Platform"/>
            <consortium name="The Broad Institute Genome Sequencing Center for Infectious Disease"/>
            <person name="Wu L."/>
            <person name="Ma J."/>
        </authorList>
    </citation>
    <scope>NUCLEOTIDE SEQUENCE [LARGE SCALE GENOMIC DNA]</scope>
    <source>
        <strain evidence="2">KCTC 52298</strain>
    </source>
</reference>
<dbReference type="RefSeq" id="WP_210353188.1">
    <property type="nucleotide sequence ID" value="NZ_JAEQMU010000001.1"/>
</dbReference>
<organism evidence="1 2">
    <name type="scientific">Sphingobacterium tabacisoli</name>
    <dbReference type="NCBI Taxonomy" id="2044855"/>
    <lineage>
        <taxon>Bacteria</taxon>
        <taxon>Pseudomonadati</taxon>
        <taxon>Bacteroidota</taxon>
        <taxon>Sphingobacteriia</taxon>
        <taxon>Sphingobacteriales</taxon>
        <taxon>Sphingobacteriaceae</taxon>
        <taxon>Sphingobacterium</taxon>
    </lineage>
</organism>
<comment type="caution">
    <text evidence="1">The sequence shown here is derived from an EMBL/GenBank/DDBJ whole genome shotgun (WGS) entry which is preliminary data.</text>
</comment>
<dbReference type="Proteomes" id="UP001597440">
    <property type="component" value="Unassembled WGS sequence"/>
</dbReference>
<evidence type="ECO:0000313" key="2">
    <source>
        <dbReference type="Proteomes" id="UP001597440"/>
    </source>
</evidence>
<proteinExistence type="predicted"/>
<dbReference type="Gene3D" id="2.30.180.10">
    <property type="entry name" value="FAS1 domain"/>
    <property type="match status" value="1"/>
</dbReference>
<sequence length="230" mass="26077">MRKIASILLCSLILLACKKNYFTEEGLHSGKFNLSTYDYLKSRPDVFDSLVMVIDYAGMQDYYKKENITLMAPHNKSIYSMLKTVHNYLNSPLKSTPGRKVKDSLNYTKDTVLMEDIDREVWKSLLLSYTLSKGRKVAEFADPVEEITTLSGEATRTIIRKSAWQGVQDAGAKTLNYQFFRPSQSIIGRTDTLEVRVLTSDLQTTNGIVHALDRMHEFGLTSGMNVIKAK</sequence>
<evidence type="ECO:0000313" key="1">
    <source>
        <dbReference type="EMBL" id="MFD2554799.1"/>
    </source>
</evidence>
<protein>
    <submittedName>
        <fullName evidence="1">Fasciclin domain-containing protein</fullName>
    </submittedName>
</protein>
<keyword evidence="2" id="KW-1185">Reference proteome</keyword>
<dbReference type="InterPro" id="IPR036378">
    <property type="entry name" value="FAS1_dom_sf"/>
</dbReference>